<evidence type="ECO:0000313" key="14">
    <source>
        <dbReference type="EMBL" id="OCF34444.1"/>
    </source>
</evidence>
<dbReference type="GO" id="GO:0001405">
    <property type="term" value="C:PAM complex, Tim23 associated import motor"/>
    <property type="evidence" value="ECO:0007669"/>
    <property type="project" value="UniProtKB-UniRule"/>
</dbReference>
<evidence type="ECO:0000256" key="3">
    <source>
        <dbReference type="ARBA" id="ARBA00022448"/>
    </source>
</evidence>
<dbReference type="Proteomes" id="UP000092666">
    <property type="component" value="Unassembled WGS sequence"/>
</dbReference>
<dbReference type="PANTHER" id="PTHR28021:SF1">
    <property type="entry name" value="PRESEQUENCE TRANSLOCATED-ASSOCIATED MOTOR SUBUNIT PAM17, MITOCHONDRIAL"/>
    <property type="match status" value="1"/>
</dbReference>
<evidence type="ECO:0000256" key="12">
    <source>
        <dbReference type="RuleBase" id="RU367146"/>
    </source>
</evidence>
<evidence type="ECO:0000313" key="15">
    <source>
        <dbReference type="Proteomes" id="UP000092666"/>
    </source>
</evidence>
<evidence type="ECO:0000256" key="2">
    <source>
        <dbReference type="ARBA" id="ARBA00006837"/>
    </source>
</evidence>
<evidence type="ECO:0000256" key="10">
    <source>
        <dbReference type="ARBA" id="ARBA00023128"/>
    </source>
</evidence>
<dbReference type="EMBL" id="KV700125">
    <property type="protein sequence ID" value="OCF34444.1"/>
    <property type="molecule type" value="Genomic_DNA"/>
</dbReference>
<keyword evidence="9 12" id="KW-0811">Translocation</keyword>
<keyword evidence="6 12" id="KW-0653">Protein transport</keyword>
<dbReference type="Pfam" id="PF08566">
    <property type="entry name" value="Pam17"/>
    <property type="match status" value="1"/>
</dbReference>
<keyword evidence="15" id="KW-1185">Reference proteome</keyword>
<evidence type="ECO:0000256" key="11">
    <source>
        <dbReference type="ARBA" id="ARBA00023136"/>
    </source>
</evidence>
<evidence type="ECO:0000256" key="1">
    <source>
        <dbReference type="ARBA" id="ARBA00004448"/>
    </source>
</evidence>
<reference evidence="14 15" key="1">
    <citation type="submission" date="2013-07" db="EMBL/GenBank/DDBJ databases">
        <title>The Genome Sequence of Cryptococcus heveanensis BCC8398.</title>
        <authorList>
            <consortium name="The Broad Institute Genome Sequencing Platform"/>
            <person name="Cuomo C."/>
            <person name="Litvintseva A."/>
            <person name="Chen Y."/>
            <person name="Heitman J."/>
            <person name="Sun S."/>
            <person name="Springer D."/>
            <person name="Dromer F."/>
            <person name="Young S.K."/>
            <person name="Zeng Q."/>
            <person name="Gargeya S."/>
            <person name="Fitzgerald M."/>
            <person name="Abouelleil A."/>
            <person name="Alvarado L."/>
            <person name="Berlin A.M."/>
            <person name="Chapman S.B."/>
            <person name="Dewar J."/>
            <person name="Goldberg J."/>
            <person name="Griggs A."/>
            <person name="Gujja S."/>
            <person name="Hansen M."/>
            <person name="Howarth C."/>
            <person name="Imamovic A."/>
            <person name="Larimer J."/>
            <person name="McCowan C."/>
            <person name="Murphy C."/>
            <person name="Pearson M."/>
            <person name="Priest M."/>
            <person name="Roberts A."/>
            <person name="Saif S."/>
            <person name="Shea T."/>
            <person name="Sykes S."/>
            <person name="Wortman J."/>
            <person name="Nusbaum C."/>
            <person name="Birren B."/>
        </authorList>
    </citation>
    <scope>NUCLEOTIDE SEQUENCE [LARGE SCALE GENOMIC DNA]</scope>
    <source>
        <strain evidence="14 15">BCC8398</strain>
    </source>
</reference>
<keyword evidence="8 12" id="KW-1133">Transmembrane helix</keyword>
<comment type="function">
    <text evidence="12">Component of the PAM complex, a complex required for the translocation of transit peptide-containing proteins from the inner membrane into the mitochondrial matrix in an ATP-dependent manner.</text>
</comment>
<evidence type="ECO:0000256" key="4">
    <source>
        <dbReference type="ARBA" id="ARBA00022692"/>
    </source>
</evidence>
<comment type="subcellular location">
    <subcellularLocation>
        <location evidence="1 12">Mitochondrion inner membrane</location>
        <topology evidence="1 12">Multi-pass membrane protein</topology>
    </subcellularLocation>
</comment>
<comment type="similarity">
    <text evidence="2 12">Belongs to the PAM17 family.</text>
</comment>
<organism evidence="14 15">
    <name type="scientific">Kwoniella heveanensis BCC8398</name>
    <dbReference type="NCBI Taxonomy" id="1296120"/>
    <lineage>
        <taxon>Eukaryota</taxon>
        <taxon>Fungi</taxon>
        <taxon>Dikarya</taxon>
        <taxon>Basidiomycota</taxon>
        <taxon>Agaricomycotina</taxon>
        <taxon>Tremellomycetes</taxon>
        <taxon>Tremellales</taxon>
        <taxon>Cryptococcaceae</taxon>
        <taxon>Kwoniella</taxon>
    </lineage>
</organism>
<dbReference type="GO" id="GO:0030150">
    <property type="term" value="P:protein import into mitochondrial matrix"/>
    <property type="evidence" value="ECO:0007669"/>
    <property type="project" value="UniProtKB-UniRule"/>
</dbReference>
<keyword evidence="4 12" id="KW-0812">Transmembrane</keyword>
<gene>
    <name evidence="14" type="ORF">I316_03958</name>
</gene>
<dbReference type="InterPro" id="IPR013875">
    <property type="entry name" value="Pam17"/>
</dbReference>
<feature type="transmembrane region" description="Helical" evidence="12">
    <location>
        <begin position="87"/>
        <end position="109"/>
    </location>
</feature>
<evidence type="ECO:0000256" key="13">
    <source>
        <dbReference type="SAM" id="MobiDB-lite"/>
    </source>
</evidence>
<dbReference type="OrthoDB" id="5970083at2759"/>
<sequence>MSRPAIAALRPLARPTFVSSPFALTARYASSSSSSASSSSASARVDSQAGAPPAEPSSAGPSRSSTPSGPLPLTWPNYLNLRRQRRLWSSVTTIPTTFLGLFLGGGYFASLESDPTQLIMGMEAMYVYGGATLGCMALGYLAGPTLGSSLFSLTHPAISKGSNSPLEVMDREFFNRIKRNRADPRFQSAQNIIPDFYGEKIVSLSTYRRWLRDQAVYKRKAMHGVPAEDA</sequence>
<dbReference type="AlphaFoldDB" id="A0A1B9GTQ3"/>
<evidence type="ECO:0000256" key="5">
    <source>
        <dbReference type="ARBA" id="ARBA00022792"/>
    </source>
</evidence>
<dbReference type="PANTHER" id="PTHR28021">
    <property type="entry name" value="PRESEQUENCE TRANSLOCATED-ASSOCIATED MOTOR SUBUNIT PAM17, MITOCHONDRIAL"/>
    <property type="match status" value="1"/>
</dbReference>
<keyword evidence="10 12" id="KW-0496">Mitochondrion</keyword>
<dbReference type="STRING" id="1296120.A0A1B9GTQ3"/>
<feature type="region of interest" description="Disordered" evidence="13">
    <location>
        <begin position="32"/>
        <end position="71"/>
    </location>
</feature>
<proteinExistence type="inferred from homology"/>
<feature type="transmembrane region" description="Helical" evidence="12">
    <location>
        <begin position="124"/>
        <end position="143"/>
    </location>
</feature>
<comment type="subunit">
    <text evidence="12">Component of the PAM complex.</text>
</comment>
<keyword evidence="11 12" id="KW-0472">Membrane</keyword>
<evidence type="ECO:0000256" key="6">
    <source>
        <dbReference type="ARBA" id="ARBA00022927"/>
    </source>
</evidence>
<evidence type="ECO:0000256" key="7">
    <source>
        <dbReference type="ARBA" id="ARBA00022946"/>
    </source>
</evidence>
<name>A0A1B9GTQ3_9TREE</name>
<evidence type="ECO:0000256" key="9">
    <source>
        <dbReference type="ARBA" id="ARBA00023010"/>
    </source>
</evidence>
<protein>
    <recommendedName>
        <fullName evidence="12">Presequence translocated-associated motor subunit PAM17</fullName>
    </recommendedName>
</protein>
<keyword evidence="5 12" id="KW-0999">Mitochondrion inner membrane</keyword>
<keyword evidence="3 12" id="KW-0813">Transport</keyword>
<accession>A0A1B9GTQ3</accession>
<keyword evidence="7" id="KW-0809">Transit peptide</keyword>
<reference evidence="15" key="2">
    <citation type="submission" date="2013-12" db="EMBL/GenBank/DDBJ databases">
        <title>Evolution of pathogenesis and genome organization in the Tremellales.</title>
        <authorList>
            <person name="Cuomo C."/>
            <person name="Litvintseva A."/>
            <person name="Heitman J."/>
            <person name="Chen Y."/>
            <person name="Sun S."/>
            <person name="Springer D."/>
            <person name="Dromer F."/>
            <person name="Young S."/>
            <person name="Zeng Q."/>
            <person name="Chapman S."/>
            <person name="Gujja S."/>
            <person name="Saif S."/>
            <person name="Birren B."/>
        </authorList>
    </citation>
    <scope>NUCLEOTIDE SEQUENCE [LARGE SCALE GENOMIC DNA]</scope>
    <source>
        <strain evidence="15">BCC8398</strain>
    </source>
</reference>
<evidence type="ECO:0000256" key="8">
    <source>
        <dbReference type="ARBA" id="ARBA00022989"/>
    </source>
</evidence>